<dbReference type="RefSeq" id="WP_251912845.1">
    <property type="nucleotide sequence ID" value="NZ_JAMRXG010000006.1"/>
</dbReference>
<dbReference type="EMBL" id="JAMRXG010000006">
    <property type="protein sequence ID" value="MCM6774932.1"/>
    <property type="molecule type" value="Genomic_DNA"/>
</dbReference>
<evidence type="ECO:0000313" key="2">
    <source>
        <dbReference type="EMBL" id="MCM6774932.1"/>
    </source>
</evidence>
<keyword evidence="3" id="KW-1185">Reference proteome</keyword>
<feature type="region of interest" description="Disordered" evidence="1">
    <location>
        <begin position="139"/>
        <end position="194"/>
    </location>
</feature>
<feature type="compositionally biased region" description="Gly residues" evidence="1">
    <location>
        <begin position="171"/>
        <end position="194"/>
    </location>
</feature>
<evidence type="ECO:0000256" key="1">
    <source>
        <dbReference type="SAM" id="MobiDB-lite"/>
    </source>
</evidence>
<dbReference type="AlphaFoldDB" id="A0A9X2E6C1"/>
<accession>A0A9X2E6C1</accession>
<evidence type="ECO:0000313" key="3">
    <source>
        <dbReference type="Proteomes" id="UP001139157"/>
    </source>
</evidence>
<proteinExistence type="predicted"/>
<gene>
    <name evidence="2" type="ORF">NDR86_15765</name>
</gene>
<dbReference type="Proteomes" id="UP001139157">
    <property type="component" value="Unassembled WGS sequence"/>
</dbReference>
<comment type="caution">
    <text evidence="2">The sequence shown here is derived from an EMBL/GenBank/DDBJ whole genome shotgun (WGS) entry which is preliminary data.</text>
</comment>
<reference evidence="2" key="1">
    <citation type="submission" date="2022-06" db="EMBL/GenBank/DDBJ databases">
        <title>Novel species in genus nocardia.</title>
        <authorList>
            <person name="Li F."/>
        </authorList>
    </citation>
    <scope>NUCLEOTIDE SEQUENCE</scope>
    <source>
        <strain evidence="2">CDC141</strain>
    </source>
</reference>
<name>A0A9X2E6C1_9NOCA</name>
<feature type="region of interest" description="Disordered" evidence="1">
    <location>
        <begin position="114"/>
        <end position="133"/>
    </location>
</feature>
<protein>
    <submittedName>
        <fullName evidence="2">Uncharacterized protein</fullName>
    </submittedName>
</protein>
<organism evidence="2 3">
    <name type="scientific">Nocardia pulmonis</name>
    <dbReference type="NCBI Taxonomy" id="2951408"/>
    <lineage>
        <taxon>Bacteria</taxon>
        <taxon>Bacillati</taxon>
        <taxon>Actinomycetota</taxon>
        <taxon>Actinomycetes</taxon>
        <taxon>Mycobacteriales</taxon>
        <taxon>Nocardiaceae</taxon>
        <taxon>Nocardia</taxon>
    </lineage>
</organism>
<sequence>MATALAWILTGIWVGCAVVAPWAACVAATHRNEARELAHRTARHNAEVRRNLAEIRVLAREMRCLAAECGTLIGSAGQPPSRTRTFASDTGLVRPQASGADAFAGTAAVTAARNAAKPGRHRRAESETTVVRPAQCAVVRPPSDSHATDPDGISVVEPKTGHPSDTLCAGSGSGSGGGGSDLAGGDCGGPGGGD</sequence>